<dbReference type="InterPro" id="IPR011059">
    <property type="entry name" value="Metal-dep_hydrolase_composite"/>
</dbReference>
<dbReference type="SUPFAM" id="SSF51338">
    <property type="entry name" value="Composite domain of metallo-dependent hydrolases"/>
    <property type="match status" value="1"/>
</dbReference>
<proteinExistence type="predicted"/>
<sequence>MKKVSYFLAALLGLSIQFASAQVKKGSVLIKNATVLTITNGTLENSDVLVQDGIIKKIGEGLKAPNGVTTIDASGKYLMPGIIDAHSHLGLDVVNEASSPIVAEVHMKDVVNPYEVGIYRALAGGVTISHAMHGSANVIGGQNATLKHRYGSTDPADIIMQDAPRTIKFALGENPTRVHGRGRGIQPRTRMGVEAVIRNGFNEAIQYKKAWAEYKEASSKKGSTALPPEYNERLQTLADILDGKIIIHCHSYRADEIYMLINVARDFGITKLVFQHTNEGFKVAPEIAEYTMGASVFADWWAYKFEVYYSTAYNAAILTENGAITSINSDDAELIRHLYHEAAKTQRYGGMTDEQALAMITINPAKQLGINDKVGSIEEGKQGDLVIFEGHPLSSYTIPQMTFVDGVKYFDINEDADDQRLKVSPTQMVEEVTIYEGHNARCMQDTEHLFETTEALFHLNH</sequence>
<dbReference type="InterPro" id="IPR051781">
    <property type="entry name" value="Metallo-dep_Hydrolase"/>
</dbReference>
<gene>
    <name evidence="3" type="ORF">OM944_04365</name>
</gene>
<evidence type="ECO:0000256" key="1">
    <source>
        <dbReference type="SAM" id="SignalP"/>
    </source>
</evidence>
<feature type="domain" description="Amidohydrolase-related" evidence="2">
    <location>
        <begin position="77"/>
        <end position="398"/>
    </location>
</feature>
<evidence type="ECO:0000313" key="4">
    <source>
        <dbReference type="Proteomes" id="UP001163156"/>
    </source>
</evidence>
<dbReference type="InterPro" id="IPR006680">
    <property type="entry name" value="Amidohydro-rel"/>
</dbReference>
<dbReference type="Gene3D" id="2.30.40.10">
    <property type="entry name" value="Urease, subunit C, domain 1"/>
    <property type="match status" value="1"/>
</dbReference>
<name>A0ABY6MIV7_9BACT</name>
<dbReference type="PANTHER" id="PTHR43135:SF3">
    <property type="entry name" value="ALPHA-D-RIBOSE 1-METHYLPHOSPHONATE 5-TRIPHOSPHATE DIPHOSPHATASE"/>
    <property type="match status" value="1"/>
</dbReference>
<evidence type="ECO:0000313" key="3">
    <source>
        <dbReference type="EMBL" id="UZD23727.1"/>
    </source>
</evidence>
<organism evidence="3 4">
    <name type="scientific">Algoriphagus halophytocola</name>
    <dbReference type="NCBI Taxonomy" id="2991499"/>
    <lineage>
        <taxon>Bacteria</taxon>
        <taxon>Pseudomonadati</taxon>
        <taxon>Bacteroidota</taxon>
        <taxon>Cytophagia</taxon>
        <taxon>Cytophagales</taxon>
        <taxon>Cyclobacteriaceae</taxon>
        <taxon>Algoriphagus</taxon>
    </lineage>
</organism>
<dbReference type="Proteomes" id="UP001163156">
    <property type="component" value="Chromosome"/>
</dbReference>
<feature type="chain" id="PRO_5045818727" evidence="1">
    <location>
        <begin position="22"/>
        <end position="461"/>
    </location>
</feature>
<dbReference type="EMBL" id="CP110226">
    <property type="protein sequence ID" value="UZD23727.1"/>
    <property type="molecule type" value="Genomic_DNA"/>
</dbReference>
<keyword evidence="1" id="KW-0732">Signal</keyword>
<dbReference type="RefSeq" id="WP_264810323.1">
    <property type="nucleotide sequence ID" value="NZ_CP110226.1"/>
</dbReference>
<protein>
    <submittedName>
        <fullName evidence="3">Amidohydrolase family protein</fullName>
    </submittedName>
</protein>
<evidence type="ECO:0000259" key="2">
    <source>
        <dbReference type="Pfam" id="PF01979"/>
    </source>
</evidence>
<keyword evidence="4" id="KW-1185">Reference proteome</keyword>
<reference evidence="3" key="1">
    <citation type="submission" date="2022-10" db="EMBL/GenBank/DDBJ databases">
        <title>Algoriphagus sp. a novel bacteria isolate from halophytes salicornia europaea.</title>
        <authorList>
            <person name="Peng Y."/>
            <person name="Jiang L."/>
            <person name="Lee J."/>
        </authorList>
    </citation>
    <scope>NUCLEOTIDE SEQUENCE</scope>
    <source>
        <strain evidence="3">TR-M5</strain>
    </source>
</reference>
<dbReference type="Gene3D" id="3.20.20.140">
    <property type="entry name" value="Metal-dependent hydrolases"/>
    <property type="match status" value="1"/>
</dbReference>
<accession>A0ABY6MIV7</accession>
<feature type="signal peptide" evidence="1">
    <location>
        <begin position="1"/>
        <end position="21"/>
    </location>
</feature>
<dbReference type="InterPro" id="IPR032466">
    <property type="entry name" value="Metal_Hydrolase"/>
</dbReference>
<dbReference type="PANTHER" id="PTHR43135">
    <property type="entry name" value="ALPHA-D-RIBOSE 1-METHYLPHOSPHONATE 5-TRIPHOSPHATE DIPHOSPHATASE"/>
    <property type="match status" value="1"/>
</dbReference>
<dbReference type="Pfam" id="PF01979">
    <property type="entry name" value="Amidohydro_1"/>
    <property type="match status" value="1"/>
</dbReference>
<dbReference type="SUPFAM" id="SSF51556">
    <property type="entry name" value="Metallo-dependent hydrolases"/>
    <property type="match status" value="1"/>
</dbReference>